<name>A0A0E9VAA6_ANGAN</name>
<dbReference type="AlphaFoldDB" id="A0A0E9VAA6"/>
<proteinExistence type="predicted"/>
<organism evidence="1">
    <name type="scientific">Anguilla anguilla</name>
    <name type="common">European freshwater eel</name>
    <name type="synonym">Muraena anguilla</name>
    <dbReference type="NCBI Taxonomy" id="7936"/>
    <lineage>
        <taxon>Eukaryota</taxon>
        <taxon>Metazoa</taxon>
        <taxon>Chordata</taxon>
        <taxon>Craniata</taxon>
        <taxon>Vertebrata</taxon>
        <taxon>Euteleostomi</taxon>
        <taxon>Actinopterygii</taxon>
        <taxon>Neopterygii</taxon>
        <taxon>Teleostei</taxon>
        <taxon>Anguilliformes</taxon>
        <taxon>Anguillidae</taxon>
        <taxon>Anguilla</taxon>
    </lineage>
</organism>
<evidence type="ECO:0000313" key="1">
    <source>
        <dbReference type="EMBL" id="JAH74380.1"/>
    </source>
</evidence>
<accession>A0A0E9VAA6</accession>
<sequence length="26" mass="3151">MIGQLQRLCREIDREEGRRLSVSFEE</sequence>
<protein>
    <submittedName>
        <fullName evidence="1">Uncharacterized protein</fullName>
    </submittedName>
</protein>
<reference evidence="1" key="1">
    <citation type="submission" date="2014-11" db="EMBL/GenBank/DDBJ databases">
        <authorList>
            <person name="Amaro Gonzalez C."/>
        </authorList>
    </citation>
    <scope>NUCLEOTIDE SEQUENCE</scope>
</reference>
<dbReference type="EMBL" id="GBXM01034197">
    <property type="protein sequence ID" value="JAH74380.1"/>
    <property type="molecule type" value="Transcribed_RNA"/>
</dbReference>
<reference evidence="1" key="2">
    <citation type="journal article" date="2015" name="Fish Shellfish Immunol.">
        <title>Early steps in the European eel (Anguilla anguilla)-Vibrio vulnificus interaction in the gills: Role of the RtxA13 toxin.</title>
        <authorList>
            <person name="Callol A."/>
            <person name="Pajuelo D."/>
            <person name="Ebbesson L."/>
            <person name="Teles M."/>
            <person name="MacKenzie S."/>
            <person name="Amaro C."/>
        </authorList>
    </citation>
    <scope>NUCLEOTIDE SEQUENCE</scope>
</reference>